<name>A0A5B7G936_PORTR</name>
<proteinExistence type="predicted"/>
<keyword evidence="2" id="KW-1185">Reference proteome</keyword>
<gene>
    <name evidence="1" type="ORF">E2C01_047642</name>
</gene>
<dbReference type="Proteomes" id="UP000324222">
    <property type="component" value="Unassembled WGS sequence"/>
</dbReference>
<dbReference type="AlphaFoldDB" id="A0A5B7G936"/>
<dbReference type="EMBL" id="VSRR010011850">
    <property type="protein sequence ID" value="MPC53743.1"/>
    <property type="molecule type" value="Genomic_DNA"/>
</dbReference>
<evidence type="ECO:0000313" key="2">
    <source>
        <dbReference type="Proteomes" id="UP000324222"/>
    </source>
</evidence>
<accession>A0A5B7G936</accession>
<sequence length="82" mass="9486">MSMDACGALRRSGHLDWEGIGIHELPFCIKGHKLDNSTTLRDFLGEITIWQKETQQQQQQQQSGPPVRKVNLRRELHNCLNF</sequence>
<reference evidence="1 2" key="1">
    <citation type="submission" date="2019-05" db="EMBL/GenBank/DDBJ databases">
        <title>Another draft genome of Portunus trituberculatus and its Hox gene families provides insights of decapod evolution.</title>
        <authorList>
            <person name="Jeong J.-H."/>
            <person name="Song I."/>
            <person name="Kim S."/>
            <person name="Choi T."/>
            <person name="Kim D."/>
            <person name="Ryu S."/>
            <person name="Kim W."/>
        </authorList>
    </citation>
    <scope>NUCLEOTIDE SEQUENCE [LARGE SCALE GENOMIC DNA]</scope>
    <source>
        <tissue evidence="1">Muscle</tissue>
    </source>
</reference>
<organism evidence="1 2">
    <name type="scientific">Portunus trituberculatus</name>
    <name type="common">Swimming crab</name>
    <name type="synonym">Neptunus trituberculatus</name>
    <dbReference type="NCBI Taxonomy" id="210409"/>
    <lineage>
        <taxon>Eukaryota</taxon>
        <taxon>Metazoa</taxon>
        <taxon>Ecdysozoa</taxon>
        <taxon>Arthropoda</taxon>
        <taxon>Crustacea</taxon>
        <taxon>Multicrustacea</taxon>
        <taxon>Malacostraca</taxon>
        <taxon>Eumalacostraca</taxon>
        <taxon>Eucarida</taxon>
        <taxon>Decapoda</taxon>
        <taxon>Pleocyemata</taxon>
        <taxon>Brachyura</taxon>
        <taxon>Eubrachyura</taxon>
        <taxon>Portunoidea</taxon>
        <taxon>Portunidae</taxon>
        <taxon>Portuninae</taxon>
        <taxon>Portunus</taxon>
    </lineage>
</organism>
<comment type="caution">
    <text evidence="1">The sequence shown here is derived from an EMBL/GenBank/DDBJ whole genome shotgun (WGS) entry which is preliminary data.</text>
</comment>
<protein>
    <submittedName>
        <fullName evidence="1">Uncharacterized protein</fullName>
    </submittedName>
</protein>
<evidence type="ECO:0000313" key="1">
    <source>
        <dbReference type="EMBL" id="MPC53743.1"/>
    </source>
</evidence>